<evidence type="ECO:0000313" key="2">
    <source>
        <dbReference type="Proteomes" id="UP000186469"/>
    </source>
</evidence>
<dbReference type="Proteomes" id="UP000186469">
    <property type="component" value="Unassembled WGS sequence"/>
</dbReference>
<gene>
    <name evidence="1" type="ORF">SAMN02745728_00461</name>
</gene>
<reference evidence="1 2" key="1">
    <citation type="submission" date="2016-12" db="EMBL/GenBank/DDBJ databases">
        <authorList>
            <person name="Song W.-J."/>
            <person name="Kurnit D.M."/>
        </authorList>
    </citation>
    <scope>NUCLEOTIDE SEQUENCE [LARGE SCALE GENOMIC DNA]</scope>
    <source>
        <strain evidence="1 2">DSM 11393</strain>
    </source>
</reference>
<keyword evidence="2" id="KW-1185">Reference proteome</keyword>
<evidence type="ECO:0000313" key="1">
    <source>
        <dbReference type="EMBL" id="SHN53842.1"/>
    </source>
</evidence>
<proteinExistence type="predicted"/>
<dbReference type="EMBL" id="FRDI01000003">
    <property type="protein sequence ID" value="SHN53842.1"/>
    <property type="molecule type" value="Genomic_DNA"/>
</dbReference>
<sequence>MRYMIFKDFSGKSIPFLFPDKVEYEEMREQLPYSTVVSAGKVILKNGVFECSSQANSLSVVATEGDAEIITAFFNK</sequence>
<dbReference type="STRING" id="1121455.SAMN02745728_00461"/>
<dbReference type="OrthoDB" id="5459320at2"/>
<name>A0A1M7S672_9BACT</name>
<dbReference type="AlphaFoldDB" id="A0A1M7S672"/>
<accession>A0A1M7S672</accession>
<dbReference type="RefSeq" id="WP_072696139.1">
    <property type="nucleotide sequence ID" value="NZ_FRDI01000003.1"/>
</dbReference>
<protein>
    <submittedName>
        <fullName evidence="1">Uncharacterized protein</fullName>
    </submittedName>
</protein>
<organism evidence="1 2">
    <name type="scientific">Desulfovibrio litoralis DSM 11393</name>
    <dbReference type="NCBI Taxonomy" id="1121455"/>
    <lineage>
        <taxon>Bacteria</taxon>
        <taxon>Pseudomonadati</taxon>
        <taxon>Thermodesulfobacteriota</taxon>
        <taxon>Desulfovibrionia</taxon>
        <taxon>Desulfovibrionales</taxon>
        <taxon>Desulfovibrionaceae</taxon>
        <taxon>Desulfovibrio</taxon>
    </lineage>
</organism>